<dbReference type="EMBL" id="ANJA01001039">
    <property type="protein sequence ID" value="ETO80085.1"/>
    <property type="molecule type" value="Genomic_DNA"/>
</dbReference>
<organism evidence="2 3">
    <name type="scientific">Phytophthora nicotianae P1976</name>
    <dbReference type="NCBI Taxonomy" id="1317066"/>
    <lineage>
        <taxon>Eukaryota</taxon>
        <taxon>Sar</taxon>
        <taxon>Stramenopiles</taxon>
        <taxon>Oomycota</taxon>
        <taxon>Peronosporomycetes</taxon>
        <taxon>Peronosporales</taxon>
        <taxon>Peronosporaceae</taxon>
        <taxon>Phytophthora</taxon>
    </lineage>
</organism>
<dbReference type="OrthoDB" id="98212at2759"/>
<reference evidence="2 3" key="1">
    <citation type="submission" date="2013-11" db="EMBL/GenBank/DDBJ databases">
        <title>The Genome Sequence of Phytophthora parasitica P1976.</title>
        <authorList>
            <consortium name="The Broad Institute Genomics Platform"/>
            <person name="Russ C."/>
            <person name="Tyler B."/>
            <person name="Panabieres F."/>
            <person name="Shan W."/>
            <person name="Tripathy S."/>
            <person name="Grunwald N."/>
            <person name="Machado M."/>
            <person name="Johnson C.S."/>
            <person name="Walker B."/>
            <person name="Young S."/>
            <person name="Zeng Q."/>
            <person name="Gargeya S."/>
            <person name="Fitzgerald M."/>
            <person name="Haas B."/>
            <person name="Abouelleil A."/>
            <person name="Allen A.W."/>
            <person name="Alvarado L."/>
            <person name="Arachchi H.M."/>
            <person name="Berlin A.M."/>
            <person name="Chapman S.B."/>
            <person name="Gainer-Dewar J."/>
            <person name="Goldberg J."/>
            <person name="Griggs A."/>
            <person name="Gujja S."/>
            <person name="Hansen M."/>
            <person name="Howarth C."/>
            <person name="Imamovic A."/>
            <person name="Ireland A."/>
            <person name="Larimer J."/>
            <person name="McCowan C."/>
            <person name="Murphy C."/>
            <person name="Pearson M."/>
            <person name="Poon T.W."/>
            <person name="Priest M."/>
            <person name="Roberts A."/>
            <person name="Saif S."/>
            <person name="Shea T."/>
            <person name="Sisk P."/>
            <person name="Sykes S."/>
            <person name="Wortman J."/>
            <person name="Nusbaum C."/>
            <person name="Birren B."/>
        </authorList>
    </citation>
    <scope>NUCLEOTIDE SEQUENCE [LARGE SCALE GENOMIC DNA]</scope>
    <source>
        <strain evidence="2 3">P1976</strain>
    </source>
</reference>
<keyword evidence="1" id="KW-0812">Transmembrane</keyword>
<feature type="transmembrane region" description="Helical" evidence="1">
    <location>
        <begin position="127"/>
        <end position="148"/>
    </location>
</feature>
<dbReference type="AlphaFoldDB" id="A0A081AMH4"/>
<sequence length="150" mass="17416">MSRQQEDLWKKLCLARPGRDPVFYKPLAEQLENLNTTDDIKEEDVVEGDDIFQVLLTSFHHRTGRRQARESDTDEEDRLECDGDILLKTRWSRVKLEENILKTPRPEEFSDECIEQASPNSLMMLRWVGTLLLGVSILLTWPIGLAYLQG</sequence>
<keyword evidence="1" id="KW-0472">Membrane</keyword>
<dbReference type="Proteomes" id="UP000028582">
    <property type="component" value="Unassembled WGS sequence"/>
</dbReference>
<keyword evidence="1" id="KW-1133">Transmembrane helix</keyword>
<protein>
    <submittedName>
        <fullName evidence="2">Uncharacterized protein</fullName>
    </submittedName>
</protein>
<gene>
    <name evidence="2" type="ORF">F444_05361</name>
</gene>
<evidence type="ECO:0000256" key="1">
    <source>
        <dbReference type="SAM" id="Phobius"/>
    </source>
</evidence>
<accession>A0A081AMH4</accession>
<evidence type="ECO:0000313" key="2">
    <source>
        <dbReference type="EMBL" id="ETO80085.1"/>
    </source>
</evidence>
<name>A0A081AMH4_PHYNI</name>
<proteinExistence type="predicted"/>
<evidence type="ECO:0000313" key="3">
    <source>
        <dbReference type="Proteomes" id="UP000028582"/>
    </source>
</evidence>
<comment type="caution">
    <text evidence="2">The sequence shown here is derived from an EMBL/GenBank/DDBJ whole genome shotgun (WGS) entry which is preliminary data.</text>
</comment>